<keyword evidence="3" id="KW-1185">Reference proteome</keyword>
<keyword evidence="1" id="KW-0812">Transmembrane</keyword>
<dbReference type="HOGENOM" id="CLU_114398_0_0_11"/>
<accession>A0A0D4C3G8</accession>
<keyword evidence="1" id="KW-1133">Transmembrane helix</keyword>
<dbReference type="AlphaFoldDB" id="A0A0D4C3G8"/>
<dbReference type="STRING" id="1618207.UM93_16180"/>
<feature type="transmembrane region" description="Helical" evidence="1">
    <location>
        <begin position="63"/>
        <end position="84"/>
    </location>
</feature>
<protein>
    <submittedName>
        <fullName evidence="2">Uncharacterized protein</fullName>
    </submittedName>
</protein>
<evidence type="ECO:0000256" key="1">
    <source>
        <dbReference type="SAM" id="Phobius"/>
    </source>
</evidence>
<sequence>MLRRETHRSRAVSSVLVASLAILTLGWLGTETVLHLLKQPALLASPAQMAAWLLNLPNNTLPIGLILAGIGIGLVGLALLVIALGSGRKPKRALSSERNALVVDDAVIASALARSASQLARVQTAQVFAQVQNGRAKVEVRPTSGISLDAQSIQHGLEQEVRSWQLAENLKLVVSINRQGAVGV</sequence>
<dbReference type="EMBL" id="CP011005">
    <property type="protein sequence ID" value="AJT43212.1"/>
    <property type="molecule type" value="Genomic_DNA"/>
</dbReference>
<reference evidence="2 3" key="1">
    <citation type="journal article" date="2015" name="Genome Announc.">
        <title>Complete Genome Sequencing of Protease-Producing Novel Arthrobacter sp. Strain IHBB 11108 Using PacBio Single-Molecule Real-Time Sequencing Technology.</title>
        <authorList>
            <person name="Kiran S."/>
            <person name="Swarnkar M.K."/>
            <person name="Pal M."/>
            <person name="Thakur R."/>
            <person name="Tewari R."/>
            <person name="Singh A.K."/>
            <person name="Gulati A."/>
        </authorList>
    </citation>
    <scope>NUCLEOTIDE SEQUENCE [LARGE SCALE GENOMIC DNA]</scope>
    <source>
        <strain evidence="2 3">IHBB 11108</strain>
    </source>
</reference>
<name>A0A0D4C3G8_9MICC</name>
<gene>
    <name evidence="2" type="ORF">UM93_16180</name>
</gene>
<organism evidence="2 3">
    <name type="scientific">Psychromicrobium lacuslunae</name>
    <dbReference type="NCBI Taxonomy" id="1618207"/>
    <lineage>
        <taxon>Bacteria</taxon>
        <taxon>Bacillati</taxon>
        <taxon>Actinomycetota</taxon>
        <taxon>Actinomycetes</taxon>
        <taxon>Micrococcales</taxon>
        <taxon>Micrococcaceae</taxon>
        <taxon>Psychromicrobium</taxon>
    </lineage>
</organism>
<feature type="transmembrane region" description="Helical" evidence="1">
    <location>
        <begin position="12"/>
        <end position="30"/>
    </location>
</feature>
<dbReference type="Proteomes" id="UP000061839">
    <property type="component" value="Chromosome"/>
</dbReference>
<proteinExistence type="predicted"/>
<dbReference type="PATRIC" id="fig|1618207.4.peg.3288"/>
<evidence type="ECO:0000313" key="3">
    <source>
        <dbReference type="Proteomes" id="UP000061839"/>
    </source>
</evidence>
<keyword evidence="1" id="KW-0472">Membrane</keyword>
<dbReference type="KEGG" id="ari:UM93_16180"/>
<evidence type="ECO:0000313" key="2">
    <source>
        <dbReference type="EMBL" id="AJT43212.1"/>
    </source>
</evidence>